<keyword evidence="3" id="KW-1185">Reference proteome</keyword>
<evidence type="ECO:0000256" key="1">
    <source>
        <dbReference type="SAM" id="SignalP"/>
    </source>
</evidence>
<dbReference type="OrthoDB" id="1491239at2"/>
<keyword evidence="1" id="KW-0732">Signal</keyword>
<reference evidence="3" key="1">
    <citation type="submission" date="2016-10" db="EMBL/GenBank/DDBJ databases">
        <authorList>
            <person name="Varghese N."/>
            <person name="Submissions S."/>
        </authorList>
    </citation>
    <scope>NUCLEOTIDE SEQUENCE [LARGE SCALE GENOMIC DNA]</scope>
    <source>
        <strain evidence="3">DSM 21789</strain>
    </source>
</reference>
<evidence type="ECO:0000313" key="2">
    <source>
        <dbReference type="EMBL" id="SFB11028.1"/>
    </source>
</evidence>
<evidence type="ECO:0000313" key="3">
    <source>
        <dbReference type="Proteomes" id="UP000199604"/>
    </source>
</evidence>
<dbReference type="Proteomes" id="UP000199604">
    <property type="component" value="Unassembled WGS sequence"/>
</dbReference>
<dbReference type="AlphaFoldDB" id="A0A1I0YF76"/>
<accession>A0A1I0YF76</accession>
<gene>
    <name evidence="2" type="ORF">SAMN05660845_1661</name>
</gene>
<feature type="signal peptide" evidence="1">
    <location>
        <begin position="1"/>
        <end position="19"/>
    </location>
</feature>
<dbReference type="RefSeq" id="WP_091476044.1">
    <property type="nucleotide sequence ID" value="NZ_FOJT01000004.1"/>
</dbReference>
<organism evidence="2 3">
    <name type="scientific">Flavobacterium swingsii</name>
    <dbReference type="NCBI Taxonomy" id="498292"/>
    <lineage>
        <taxon>Bacteria</taxon>
        <taxon>Pseudomonadati</taxon>
        <taxon>Bacteroidota</taxon>
        <taxon>Flavobacteriia</taxon>
        <taxon>Flavobacteriales</taxon>
        <taxon>Flavobacteriaceae</taxon>
        <taxon>Flavobacterium</taxon>
    </lineage>
</organism>
<dbReference type="EMBL" id="FOJT01000004">
    <property type="protein sequence ID" value="SFB11028.1"/>
    <property type="molecule type" value="Genomic_DNA"/>
</dbReference>
<proteinExistence type="predicted"/>
<dbReference type="Gene3D" id="2.40.160.60">
    <property type="entry name" value="Outer membrane protein transport protein (OMPP1/FadL/TodX)"/>
    <property type="match status" value="1"/>
</dbReference>
<feature type="chain" id="PRO_5011715605" description="Long-chain fatty acid transport protein" evidence="1">
    <location>
        <begin position="20"/>
        <end position="415"/>
    </location>
</feature>
<evidence type="ECO:0008006" key="4">
    <source>
        <dbReference type="Google" id="ProtNLM"/>
    </source>
</evidence>
<dbReference type="SUPFAM" id="SSF56935">
    <property type="entry name" value="Porins"/>
    <property type="match status" value="1"/>
</dbReference>
<protein>
    <recommendedName>
        <fullName evidence="4">Long-chain fatty acid transport protein</fullName>
    </recommendedName>
</protein>
<name>A0A1I0YF76_9FLAO</name>
<sequence>MIKKFLLSSFILLSLHSFAQEGTASPYSYYGIGVVKFQGTVENKSMGGLGILPDSIHMNLQNPASLSALKLTTYGIGGTYNTLKLKNETTTEKARRTTLDYLAMAFPAGKLGLSLGLMPYSSVGYKIKSEKNITLPSSQIVSEISSNYGSGGVNKVFVGAGYEVTPKLSVGADLGYNFGKIETNSVYSRSDIQLATMEVNTSALNGLSFNTGAIYKSKLKKYDLVSSVTFSPGTNLKSKNTRTTSTIPYTPTVGRSVEVPVADSNIKIPTKFAFGAGLGHIKKWFVGFETTFQGVSNSGNAYASNVSFESATKIALGGYYTPNYNSFSNYLNKITYRAGFRHENTGLVINSKSINDTALTLGFGMPVGGNFSNVNVGLEYGKRGTTNVGLIQENYLNISVGLSFNDRWFVKRKYD</sequence>
<dbReference type="STRING" id="498292.SAMN05660845_1661"/>